<evidence type="ECO:0000256" key="1">
    <source>
        <dbReference type="SAM" id="MobiDB-lite"/>
    </source>
</evidence>
<dbReference type="Proteomes" id="UP001279734">
    <property type="component" value="Unassembled WGS sequence"/>
</dbReference>
<gene>
    <name evidence="2" type="ORF">Nepgr_009321</name>
</gene>
<feature type="region of interest" description="Disordered" evidence="1">
    <location>
        <begin position="1"/>
        <end position="20"/>
    </location>
</feature>
<evidence type="ECO:0000313" key="3">
    <source>
        <dbReference type="Proteomes" id="UP001279734"/>
    </source>
</evidence>
<protein>
    <submittedName>
        <fullName evidence="2">Uncharacterized protein</fullName>
    </submittedName>
</protein>
<accession>A0AAD3SAM9</accession>
<sequence length="210" mass="22972">MLGRRANKLSPTEVREAADEDAEKKRSLSLWGVRALIRLSPLDAWAPKRPLLGPSRRWPLSWTAGYAGCPFAVAGTLLSVVDHARFSPERGLVSVVFRLRGFAPFDPWAGLTVSRGLLDPLWAAACFAGLDMLHGPGHGTQHYPPMPGPASGPAWHVLWAHFRSLIPFLVPRHFLSSSEFAPFLGAKAGFSGAAMTRHFIRRDSRTLGCV</sequence>
<name>A0AAD3SAM9_NEPGR</name>
<keyword evidence="3" id="KW-1185">Reference proteome</keyword>
<comment type="caution">
    <text evidence="2">The sequence shown here is derived from an EMBL/GenBank/DDBJ whole genome shotgun (WGS) entry which is preliminary data.</text>
</comment>
<dbReference type="EMBL" id="BSYO01000007">
    <property type="protein sequence ID" value="GMH07481.1"/>
    <property type="molecule type" value="Genomic_DNA"/>
</dbReference>
<dbReference type="AlphaFoldDB" id="A0AAD3SAM9"/>
<organism evidence="2 3">
    <name type="scientific">Nepenthes gracilis</name>
    <name type="common">Slender pitcher plant</name>
    <dbReference type="NCBI Taxonomy" id="150966"/>
    <lineage>
        <taxon>Eukaryota</taxon>
        <taxon>Viridiplantae</taxon>
        <taxon>Streptophyta</taxon>
        <taxon>Embryophyta</taxon>
        <taxon>Tracheophyta</taxon>
        <taxon>Spermatophyta</taxon>
        <taxon>Magnoliopsida</taxon>
        <taxon>eudicotyledons</taxon>
        <taxon>Gunneridae</taxon>
        <taxon>Pentapetalae</taxon>
        <taxon>Caryophyllales</taxon>
        <taxon>Nepenthaceae</taxon>
        <taxon>Nepenthes</taxon>
    </lineage>
</organism>
<proteinExistence type="predicted"/>
<reference evidence="2" key="1">
    <citation type="submission" date="2023-05" db="EMBL/GenBank/DDBJ databases">
        <title>Nepenthes gracilis genome sequencing.</title>
        <authorList>
            <person name="Fukushima K."/>
        </authorList>
    </citation>
    <scope>NUCLEOTIDE SEQUENCE</scope>
    <source>
        <strain evidence="2">SING2019-196</strain>
    </source>
</reference>
<evidence type="ECO:0000313" key="2">
    <source>
        <dbReference type="EMBL" id="GMH07481.1"/>
    </source>
</evidence>